<dbReference type="EMBL" id="PP511791">
    <property type="protein sequence ID" value="XCD07470.1"/>
    <property type="molecule type" value="Genomic_DNA"/>
</dbReference>
<organism evidence="1">
    <name type="scientific">Dulem virus 39</name>
    <dbReference type="NCBI Taxonomy" id="3145757"/>
    <lineage>
        <taxon>Viruses</taxon>
        <taxon>Duplodnaviria</taxon>
        <taxon>Heunggongvirae</taxon>
        <taxon>Uroviricota</taxon>
        <taxon>Caudoviricetes</taxon>
    </lineage>
</organism>
<reference evidence="1" key="1">
    <citation type="submission" date="2024-03" db="EMBL/GenBank/DDBJ databases">
        <title>Diverse circular DNA viruses in blood, oral, and fecal samples of captive lemurs.</title>
        <authorList>
            <person name="Paietta E.N."/>
            <person name="Kraberger S."/>
            <person name="Lund M.C."/>
            <person name="Custer J.M."/>
            <person name="Vargas K.M."/>
            <person name="Ehmke E.E."/>
            <person name="Yoder A.D."/>
            <person name="Varsani A."/>
        </authorList>
    </citation>
    <scope>NUCLEOTIDE SEQUENCE</scope>
    <source>
        <strain evidence="1">Duke_28FS_1</strain>
    </source>
</reference>
<accession>A0AAU8B7H9</accession>
<evidence type="ECO:0000313" key="1">
    <source>
        <dbReference type="EMBL" id="XCD07470.1"/>
    </source>
</evidence>
<proteinExistence type="predicted"/>
<sequence length="39" mass="4584">MSIMFFPLSFCDRIKMPYLQGINFWQRGMQANNCVSPVI</sequence>
<name>A0AAU8B7H9_9CAUD</name>
<protein>
    <submittedName>
        <fullName evidence="1">Uncharacterized protein</fullName>
    </submittedName>
</protein>